<dbReference type="OrthoDB" id="338816at2759"/>
<organism evidence="3 4">
    <name type="scientific">Umbelopsis vinacea</name>
    <dbReference type="NCBI Taxonomy" id="44442"/>
    <lineage>
        <taxon>Eukaryota</taxon>
        <taxon>Fungi</taxon>
        <taxon>Fungi incertae sedis</taxon>
        <taxon>Mucoromycota</taxon>
        <taxon>Mucoromycotina</taxon>
        <taxon>Umbelopsidomycetes</taxon>
        <taxon>Umbelopsidales</taxon>
        <taxon>Umbelopsidaceae</taxon>
        <taxon>Umbelopsis</taxon>
    </lineage>
</organism>
<comment type="caution">
    <text evidence="3">The sequence shown here is derived from an EMBL/GenBank/DDBJ whole genome shotgun (WGS) entry which is preliminary data.</text>
</comment>
<evidence type="ECO:0000313" key="3">
    <source>
        <dbReference type="EMBL" id="KAG2175867.1"/>
    </source>
</evidence>
<dbReference type="InterPro" id="IPR009349">
    <property type="entry name" value="TRIP4/RQT4_C2HC5_Znf"/>
</dbReference>
<feature type="domain" description="TRIP4/RQT4 C2HC5-type zinc finger" evidence="2">
    <location>
        <begin position="220"/>
        <end position="271"/>
    </location>
</feature>
<evidence type="ECO:0000313" key="4">
    <source>
        <dbReference type="Proteomes" id="UP000612746"/>
    </source>
</evidence>
<protein>
    <recommendedName>
        <fullName evidence="2">TRIP4/RQT4 C2HC5-type zinc finger domain-containing protein</fullName>
    </recommendedName>
</protein>
<dbReference type="GO" id="GO:0008270">
    <property type="term" value="F:zinc ion binding"/>
    <property type="evidence" value="ECO:0007669"/>
    <property type="project" value="InterPro"/>
</dbReference>
<feature type="compositionally biased region" description="Basic and acidic residues" evidence="1">
    <location>
        <begin position="443"/>
        <end position="452"/>
    </location>
</feature>
<evidence type="ECO:0000259" key="2">
    <source>
        <dbReference type="Pfam" id="PF06221"/>
    </source>
</evidence>
<keyword evidence="4" id="KW-1185">Reference proteome</keyword>
<dbReference type="EMBL" id="JAEPRA010000014">
    <property type="protein sequence ID" value="KAG2175867.1"/>
    <property type="molecule type" value="Genomic_DNA"/>
</dbReference>
<feature type="region of interest" description="Disordered" evidence="1">
    <location>
        <begin position="67"/>
        <end position="123"/>
    </location>
</feature>
<dbReference type="GO" id="GO:0045893">
    <property type="term" value="P:positive regulation of DNA-templated transcription"/>
    <property type="evidence" value="ECO:0007669"/>
    <property type="project" value="TreeGrafter"/>
</dbReference>
<sequence length="551" mass="60820">MSSMKEWAVEKLSVFLGFDPETLEEQVYPYLMSLNTSNELVEHLTNLLGTDESTMKFIQEFASRRFPPTQPTLAQPRALQAVSSKPTSRTSSAGNSRSASPQARSSTEIHESTVGQSFSNEQNVYRKKDVEDNYFVGTRKAKKEVKPNAEAHPDQATGTLSTDRAPETANSSATKATGSGKLISEKLAPKKKKGSEIMNLEDALKELNIMTNVSDNKKRQACNCQATKHELLSISPNCLTCGKIICVKEGPGPCTFCGTPVLSKEQQLELIAEAKRKRAETAREKNRQLHKKSTAPSKSQGMARYASKLGGSIISDSSDDWLGPAEWEEQQRKAEESRLAAEMHKEKLLDFQRTSAKRTTVIDQATDYELPSDGGNIWLSPQERAMQVKKQQSNLKRLDNTGKRKVMTIDLATRNVVMEEAPEPDESEDEYEGIKMTPAQRTYLERQKEAKSIRRPTAAASSESPSQSSSGTFANNPFLNRTDAPTFIRGVIPAKDKKKSTVSDKAESSKPKPKQAVPSRVQDDSNSHGAEHLLIGGEDGSRDIVIEPIRG</sequence>
<feature type="compositionally biased region" description="Polar residues" evidence="1">
    <location>
        <begin position="81"/>
        <end position="106"/>
    </location>
</feature>
<feature type="compositionally biased region" description="Polar residues" evidence="1">
    <location>
        <begin position="113"/>
        <end position="123"/>
    </location>
</feature>
<dbReference type="GO" id="GO:0005634">
    <property type="term" value="C:nucleus"/>
    <property type="evidence" value="ECO:0007669"/>
    <property type="project" value="InterPro"/>
</dbReference>
<feature type="compositionally biased region" description="Acidic residues" evidence="1">
    <location>
        <begin position="420"/>
        <end position="431"/>
    </location>
</feature>
<dbReference type="Pfam" id="PF06221">
    <property type="entry name" value="zf-C2HC5"/>
    <property type="match status" value="1"/>
</dbReference>
<feature type="compositionally biased region" description="Basic and acidic residues" evidence="1">
    <location>
        <begin position="539"/>
        <end position="551"/>
    </location>
</feature>
<proteinExistence type="predicted"/>
<dbReference type="AlphaFoldDB" id="A0A8H7UBW0"/>
<accession>A0A8H7UBW0</accession>
<feature type="compositionally biased region" description="Basic and acidic residues" evidence="1">
    <location>
        <begin position="521"/>
        <end position="531"/>
    </location>
</feature>
<gene>
    <name evidence="3" type="ORF">INT44_000345</name>
</gene>
<dbReference type="Proteomes" id="UP000612746">
    <property type="component" value="Unassembled WGS sequence"/>
</dbReference>
<dbReference type="PANTHER" id="PTHR12963">
    <property type="entry name" value="THYROID RECEPTOR INTERACTING PROTEIN RELATED"/>
    <property type="match status" value="1"/>
</dbReference>
<feature type="compositionally biased region" description="Low complexity" evidence="1">
    <location>
        <begin position="458"/>
        <end position="470"/>
    </location>
</feature>
<name>A0A8H7UBW0_9FUNG</name>
<feature type="region of interest" description="Disordered" evidence="1">
    <location>
        <begin position="138"/>
        <end position="182"/>
    </location>
</feature>
<feature type="compositionally biased region" description="Basic and acidic residues" evidence="1">
    <location>
        <begin position="144"/>
        <end position="153"/>
    </location>
</feature>
<feature type="compositionally biased region" description="Polar residues" evidence="1">
    <location>
        <begin position="156"/>
        <end position="177"/>
    </location>
</feature>
<evidence type="ECO:0000256" key="1">
    <source>
        <dbReference type="SAM" id="MobiDB-lite"/>
    </source>
</evidence>
<dbReference type="InterPro" id="IPR039128">
    <property type="entry name" value="TRIP4-like"/>
</dbReference>
<dbReference type="GO" id="GO:0072344">
    <property type="term" value="P:rescue of stalled ribosome"/>
    <property type="evidence" value="ECO:0007669"/>
    <property type="project" value="InterPro"/>
</dbReference>
<reference evidence="3" key="1">
    <citation type="submission" date="2020-12" db="EMBL/GenBank/DDBJ databases">
        <title>Metabolic potential, ecology and presence of endohyphal bacteria is reflected in genomic diversity of Mucoromycotina.</title>
        <authorList>
            <person name="Muszewska A."/>
            <person name="Okrasinska A."/>
            <person name="Steczkiewicz K."/>
            <person name="Drgas O."/>
            <person name="Orlowska M."/>
            <person name="Perlinska-Lenart U."/>
            <person name="Aleksandrzak-Piekarczyk T."/>
            <person name="Szatraj K."/>
            <person name="Zielenkiewicz U."/>
            <person name="Pilsyk S."/>
            <person name="Malc E."/>
            <person name="Mieczkowski P."/>
            <person name="Kruszewska J.S."/>
            <person name="Biernat P."/>
            <person name="Pawlowska J."/>
        </authorList>
    </citation>
    <scope>NUCLEOTIDE SEQUENCE</scope>
    <source>
        <strain evidence="3">WA0000051536</strain>
    </source>
</reference>
<feature type="region of interest" description="Disordered" evidence="1">
    <location>
        <begin position="419"/>
        <end position="551"/>
    </location>
</feature>
<dbReference type="GO" id="GO:0180022">
    <property type="term" value="C:RQC-trigger complex"/>
    <property type="evidence" value="ECO:0007669"/>
    <property type="project" value="InterPro"/>
</dbReference>
<dbReference type="PANTHER" id="PTHR12963:SF4">
    <property type="entry name" value="ACTIVATING SIGNAL COINTEGRATOR 1"/>
    <property type="match status" value="1"/>
</dbReference>
<feature type="compositionally biased region" description="Basic and acidic residues" evidence="1">
    <location>
        <begin position="499"/>
        <end position="510"/>
    </location>
</feature>
<feature type="region of interest" description="Disordered" evidence="1">
    <location>
        <begin position="277"/>
        <end position="302"/>
    </location>
</feature>